<dbReference type="FunFam" id="3.60.40.10:FF:000005">
    <property type="entry name" value="Serine/threonine protein phosphatase"/>
    <property type="match status" value="1"/>
</dbReference>
<dbReference type="Gene3D" id="3.30.450.40">
    <property type="match status" value="1"/>
</dbReference>
<dbReference type="InterPro" id="IPR001932">
    <property type="entry name" value="PPM-type_phosphatase-like_dom"/>
</dbReference>
<evidence type="ECO:0000256" key="12">
    <source>
        <dbReference type="ARBA" id="ARBA00047761"/>
    </source>
</evidence>
<keyword evidence="11" id="KW-0464">Manganese</keyword>
<evidence type="ECO:0000256" key="11">
    <source>
        <dbReference type="ARBA" id="ARBA00023211"/>
    </source>
</evidence>
<evidence type="ECO:0000256" key="10">
    <source>
        <dbReference type="ARBA" id="ARBA00022912"/>
    </source>
</evidence>
<keyword evidence="6" id="KW-0418">Kinase</keyword>
<dbReference type="GO" id="GO:0004722">
    <property type="term" value="F:protein serine/threonine phosphatase activity"/>
    <property type="evidence" value="ECO:0007669"/>
    <property type="project" value="UniProtKB-EC"/>
</dbReference>
<accession>A0A4V2YVC5</accession>
<keyword evidence="10" id="KW-0904">Protein phosphatase</keyword>
<dbReference type="GO" id="GO:0046872">
    <property type="term" value="F:metal ion binding"/>
    <property type="evidence" value="ECO:0007669"/>
    <property type="project" value="UniProtKB-KW"/>
</dbReference>
<evidence type="ECO:0000256" key="15">
    <source>
        <dbReference type="ARBA" id="ARBA00081350"/>
    </source>
</evidence>
<dbReference type="InterPro" id="IPR036457">
    <property type="entry name" value="PPM-type-like_dom_sf"/>
</dbReference>
<evidence type="ECO:0000256" key="14">
    <source>
        <dbReference type="ARBA" id="ARBA00075117"/>
    </source>
</evidence>
<dbReference type="SUPFAM" id="SSF55781">
    <property type="entry name" value="GAF domain-like"/>
    <property type="match status" value="1"/>
</dbReference>
<comment type="caution">
    <text evidence="18">The sequence shown here is derived from an EMBL/GenBank/DDBJ whole genome shotgun (WGS) entry which is preliminary data.</text>
</comment>
<evidence type="ECO:0000256" key="3">
    <source>
        <dbReference type="ARBA" id="ARBA00022679"/>
    </source>
</evidence>
<dbReference type="Pfam" id="PF01590">
    <property type="entry name" value="GAF"/>
    <property type="match status" value="1"/>
</dbReference>
<reference evidence="18 19" key="1">
    <citation type="submission" date="2019-03" db="EMBL/GenBank/DDBJ databases">
        <title>Draft genome sequences of novel Actinobacteria.</title>
        <authorList>
            <person name="Sahin N."/>
            <person name="Ay H."/>
            <person name="Saygin H."/>
        </authorList>
    </citation>
    <scope>NUCLEOTIDE SEQUENCE [LARGE SCALE GENOMIC DNA]</scope>
    <source>
        <strain evidence="18 19">H3C3</strain>
    </source>
</reference>
<dbReference type="Gene3D" id="3.60.40.10">
    <property type="entry name" value="PPM-type phosphatase domain"/>
    <property type="match status" value="1"/>
</dbReference>
<evidence type="ECO:0000313" key="19">
    <source>
        <dbReference type="Proteomes" id="UP000294513"/>
    </source>
</evidence>
<evidence type="ECO:0000256" key="4">
    <source>
        <dbReference type="ARBA" id="ARBA00022723"/>
    </source>
</evidence>
<dbReference type="SUPFAM" id="SSF81606">
    <property type="entry name" value="PP2C-like"/>
    <property type="match status" value="1"/>
</dbReference>
<dbReference type="InterPro" id="IPR052016">
    <property type="entry name" value="Bact_Sigma-Reg"/>
</dbReference>
<feature type="non-terminal residue" evidence="18">
    <location>
        <position position="461"/>
    </location>
</feature>
<feature type="region of interest" description="Disordered" evidence="16">
    <location>
        <begin position="1"/>
        <end position="40"/>
    </location>
</feature>
<organism evidence="18 19">
    <name type="scientific">Actinomadura rubrisoli</name>
    <dbReference type="NCBI Taxonomy" id="2530368"/>
    <lineage>
        <taxon>Bacteria</taxon>
        <taxon>Bacillati</taxon>
        <taxon>Actinomycetota</taxon>
        <taxon>Actinomycetes</taxon>
        <taxon>Streptosporangiales</taxon>
        <taxon>Thermomonosporaceae</taxon>
        <taxon>Actinomadura</taxon>
    </lineage>
</organism>
<dbReference type="GO" id="GO:0005524">
    <property type="term" value="F:ATP binding"/>
    <property type="evidence" value="ECO:0007669"/>
    <property type="project" value="UniProtKB-KW"/>
</dbReference>
<evidence type="ECO:0000256" key="7">
    <source>
        <dbReference type="ARBA" id="ARBA00022801"/>
    </source>
</evidence>
<evidence type="ECO:0000256" key="16">
    <source>
        <dbReference type="SAM" id="MobiDB-lite"/>
    </source>
</evidence>
<evidence type="ECO:0000256" key="8">
    <source>
        <dbReference type="ARBA" id="ARBA00022840"/>
    </source>
</evidence>
<keyword evidence="8" id="KW-0067">ATP-binding</keyword>
<keyword evidence="3" id="KW-0808">Transferase</keyword>
<dbReference type="EC" id="3.1.3.16" evidence="1"/>
<dbReference type="AlphaFoldDB" id="A0A4V2YVC5"/>
<dbReference type="InterPro" id="IPR029016">
    <property type="entry name" value="GAF-like_dom_sf"/>
</dbReference>
<name>A0A4V2YVC5_9ACTN</name>
<evidence type="ECO:0000256" key="9">
    <source>
        <dbReference type="ARBA" id="ARBA00022842"/>
    </source>
</evidence>
<evidence type="ECO:0000256" key="5">
    <source>
        <dbReference type="ARBA" id="ARBA00022741"/>
    </source>
</evidence>
<dbReference type="PANTHER" id="PTHR43156">
    <property type="entry name" value="STAGE II SPORULATION PROTEIN E-RELATED"/>
    <property type="match status" value="1"/>
</dbReference>
<evidence type="ECO:0000259" key="17">
    <source>
        <dbReference type="SMART" id="SM00331"/>
    </source>
</evidence>
<keyword evidence="4" id="KW-0479">Metal-binding</keyword>
<gene>
    <name evidence="18" type="ORF">E1298_24730</name>
</gene>
<evidence type="ECO:0000256" key="1">
    <source>
        <dbReference type="ARBA" id="ARBA00013081"/>
    </source>
</evidence>
<evidence type="ECO:0000313" key="18">
    <source>
        <dbReference type="EMBL" id="TDD81047.1"/>
    </source>
</evidence>
<dbReference type="PANTHER" id="PTHR43156:SF2">
    <property type="entry name" value="STAGE II SPORULATION PROTEIN E"/>
    <property type="match status" value="1"/>
</dbReference>
<feature type="compositionally biased region" description="Basic and acidic residues" evidence="16">
    <location>
        <begin position="13"/>
        <end position="26"/>
    </location>
</feature>
<evidence type="ECO:0000256" key="13">
    <source>
        <dbReference type="ARBA" id="ARBA00056274"/>
    </source>
</evidence>
<keyword evidence="19" id="KW-1185">Reference proteome</keyword>
<dbReference type="GO" id="GO:0016301">
    <property type="term" value="F:kinase activity"/>
    <property type="evidence" value="ECO:0007669"/>
    <property type="project" value="UniProtKB-KW"/>
</dbReference>
<dbReference type="RefSeq" id="WP_131897223.1">
    <property type="nucleotide sequence ID" value="NZ_SMKU01000143.1"/>
</dbReference>
<dbReference type="SMART" id="SM00331">
    <property type="entry name" value="PP2C_SIG"/>
    <property type="match status" value="1"/>
</dbReference>
<dbReference type="Pfam" id="PF07228">
    <property type="entry name" value="SpoIIE"/>
    <property type="match status" value="1"/>
</dbReference>
<proteinExistence type="predicted"/>
<feature type="domain" description="PPM-type phosphatase" evidence="17">
    <location>
        <begin position="231"/>
        <end position="450"/>
    </location>
</feature>
<comment type="catalytic activity">
    <reaction evidence="12">
        <text>O-phospho-L-seryl-[protein] + H2O = L-seryl-[protein] + phosphate</text>
        <dbReference type="Rhea" id="RHEA:20629"/>
        <dbReference type="Rhea" id="RHEA-COMP:9863"/>
        <dbReference type="Rhea" id="RHEA-COMP:11604"/>
        <dbReference type="ChEBI" id="CHEBI:15377"/>
        <dbReference type="ChEBI" id="CHEBI:29999"/>
        <dbReference type="ChEBI" id="CHEBI:43474"/>
        <dbReference type="ChEBI" id="CHEBI:83421"/>
        <dbReference type="EC" id="3.1.3.16"/>
    </reaction>
</comment>
<keyword evidence="9" id="KW-0460">Magnesium</keyword>
<keyword evidence="5" id="KW-0547">Nucleotide-binding</keyword>
<evidence type="ECO:0000256" key="2">
    <source>
        <dbReference type="ARBA" id="ARBA00022553"/>
    </source>
</evidence>
<dbReference type="Proteomes" id="UP000294513">
    <property type="component" value="Unassembled WGS sequence"/>
</dbReference>
<comment type="function">
    <text evidence="13">Primarily acts as an independent SigF regulator that is sensitive to the osmosensory signal, mediating the cross talk of PknD with the SigF regulon. Possesses both phosphatase and kinase activities. The kinase domain functions as a classic anti-sigma factor-like kinase to phosphorylate the anti-anti-sigma factor domain at the canonical regulatory site, and the phosphatase domain antagonizes this activity.</text>
</comment>
<dbReference type="OrthoDB" id="118142at2"/>
<evidence type="ECO:0000256" key="6">
    <source>
        <dbReference type="ARBA" id="ARBA00022777"/>
    </source>
</evidence>
<dbReference type="EMBL" id="SMKU01000143">
    <property type="protein sequence ID" value="TDD81047.1"/>
    <property type="molecule type" value="Genomic_DNA"/>
</dbReference>
<sequence>MSGKNLHGMVRSPSDRPSSHPEDRSRGMGAPAGDDRPDPAASVHRFAEAIVPRLADFAAVHLRDEFVRGPEARLDPTWTRVGPPLRRIVSLDATPSRRIGHLLPAGQVAHWTDGGPVQAALLRGDCVHISRVTGSAADHFAAQLDAPGLERALHGRSLLALPLTAHGAMLGDALIVGEPERPPYGEREVAMLAELARWAAAEIGGALRRQDAHQTAHRLWRESGPELPAHTAGIDLAYRYAPVQSPPSLLGGDWLDAIPLPGNRTALVVGDVAGHGAEVAVRMGRCKTMVRTLASLDLPPDVLLSRFDRLVRRLGEEYGRDEDFLATCVYAVYDPATRECRIASAGHVPPILVHPDGRAETLRLSPGTPIGYGGDGFGSCSLTPADGSLLALYSDGLVETRHQDLEEGIRSVATRLTGRQRPLEQTCDEVMAGLGTGERLDDVTLLLARLTGPDSPAPVTY</sequence>
<dbReference type="InterPro" id="IPR003018">
    <property type="entry name" value="GAF"/>
</dbReference>
<protein>
    <recommendedName>
        <fullName evidence="1">protein-serine/threonine phosphatase</fullName>
        <ecNumber evidence="1">3.1.3.16</ecNumber>
    </recommendedName>
    <alternativeName>
        <fullName evidence="15">Protein-serine/threonine phosphatase</fullName>
    </alternativeName>
    <alternativeName>
        <fullName evidence="14">Serine/threonine-protein kinase</fullName>
    </alternativeName>
</protein>
<keyword evidence="2" id="KW-0597">Phosphoprotein</keyword>
<keyword evidence="7" id="KW-0378">Hydrolase</keyword>